<dbReference type="PRINTS" id="PR00368">
    <property type="entry name" value="FADPNR"/>
</dbReference>
<dbReference type="GO" id="GO:0004791">
    <property type="term" value="F:thioredoxin-disulfide reductase (NADPH) activity"/>
    <property type="evidence" value="ECO:0007669"/>
    <property type="project" value="UniProtKB-EC"/>
</dbReference>
<evidence type="ECO:0000256" key="1">
    <source>
        <dbReference type="ARBA" id="ARBA00022630"/>
    </source>
</evidence>
<proteinExistence type="predicted"/>
<reference evidence="6" key="1">
    <citation type="submission" date="2016-02" db="EMBL/GenBank/DDBJ databases">
        <authorList>
            <person name="Kaur G."/>
            <person name="Nair G.R."/>
            <person name="Mayilraj S."/>
        </authorList>
    </citation>
    <scope>NUCLEOTIDE SEQUENCE [LARGE SCALE GENOMIC DNA]</scope>
    <source>
        <strain evidence="6">GA-15</strain>
    </source>
</reference>
<dbReference type="Gene3D" id="3.50.50.60">
    <property type="entry name" value="FAD/NAD(P)-binding domain"/>
    <property type="match status" value="2"/>
</dbReference>
<dbReference type="PRINTS" id="PR00469">
    <property type="entry name" value="PNDRDTASEII"/>
</dbReference>
<comment type="catalytic activity">
    <reaction evidence="3">
        <text>[thioredoxin]-dithiol + NADP(+) = [thioredoxin]-disulfide + NADPH + H(+)</text>
        <dbReference type="Rhea" id="RHEA:20345"/>
        <dbReference type="Rhea" id="RHEA-COMP:10698"/>
        <dbReference type="Rhea" id="RHEA-COMP:10700"/>
        <dbReference type="ChEBI" id="CHEBI:15378"/>
        <dbReference type="ChEBI" id="CHEBI:29950"/>
        <dbReference type="ChEBI" id="CHEBI:50058"/>
        <dbReference type="ChEBI" id="CHEBI:57783"/>
        <dbReference type="ChEBI" id="CHEBI:58349"/>
        <dbReference type="EC" id="1.8.1.9"/>
    </reaction>
</comment>
<dbReference type="PANTHER" id="PTHR48105">
    <property type="entry name" value="THIOREDOXIN REDUCTASE 1-RELATED-RELATED"/>
    <property type="match status" value="1"/>
</dbReference>
<evidence type="ECO:0000256" key="2">
    <source>
        <dbReference type="ARBA" id="ARBA00023002"/>
    </source>
</evidence>
<dbReference type="OrthoDB" id="9786503at2"/>
<keyword evidence="2" id="KW-0560">Oxidoreductase</keyword>
<keyword evidence="6" id="KW-1185">Reference proteome</keyword>
<evidence type="ECO:0000256" key="3">
    <source>
        <dbReference type="ARBA" id="ARBA00048132"/>
    </source>
</evidence>
<dbReference type="RefSeq" id="WP_066838014.1">
    <property type="nucleotide sequence ID" value="NZ_LSTQ01000004.1"/>
</dbReference>
<comment type="caution">
    <text evidence="5">The sequence shown here is derived from an EMBL/GenBank/DDBJ whole genome shotgun (WGS) entry which is preliminary data.</text>
</comment>
<dbReference type="InterPro" id="IPR050097">
    <property type="entry name" value="Ferredoxin-NADP_redctase_2"/>
</dbReference>
<name>A0A177IS08_9CORY</name>
<evidence type="ECO:0000259" key="4">
    <source>
        <dbReference type="Pfam" id="PF07992"/>
    </source>
</evidence>
<sequence length="328" mass="34569">MTQNEQQSVSENFDADVAIIGGGAAGLAAAVALGRSLRKVIVIDDGHPRNAPAAGAHNVLGNEGISPLELLAKGRSEAESYGVQIQRGRVEQVQGTTDNFTLAISDSTESIRARRIILATGLVDELPDIPGVREGWGETVLHCPFCHGWEVRDQKIAVLTSGELAVHQALLFSQLSEDVTVYLNDAPEPVPEVLEQLASLNVPLVRGRVEKLVMEGKQVQAVQIENTSGSDAVLFDADAVVVAPRFNARTELFEILGGEVEETPFGTQIPVNPQGMTSVPGVWAVGNAAQAMAMVVSSAASGVMTGAAVHGDLAMADLNETVLAQRRA</sequence>
<evidence type="ECO:0000313" key="6">
    <source>
        <dbReference type="Proteomes" id="UP000076947"/>
    </source>
</evidence>
<dbReference type="STRING" id="1705.CA21670_07900"/>
<dbReference type="InterPro" id="IPR036188">
    <property type="entry name" value="FAD/NAD-bd_sf"/>
</dbReference>
<dbReference type="AlphaFoldDB" id="A0A177IS08"/>
<feature type="domain" description="FAD/NAD(P)-binding" evidence="4">
    <location>
        <begin position="16"/>
        <end position="299"/>
    </location>
</feature>
<gene>
    <name evidence="5" type="ORF">AYJ05_08835</name>
</gene>
<keyword evidence="1" id="KW-0285">Flavoprotein</keyword>
<dbReference type="EMBL" id="LSTQ01000004">
    <property type="protein sequence ID" value="OAH31689.1"/>
    <property type="molecule type" value="Genomic_DNA"/>
</dbReference>
<evidence type="ECO:0000313" key="5">
    <source>
        <dbReference type="EMBL" id="OAH31689.1"/>
    </source>
</evidence>
<organism evidence="5 6">
    <name type="scientific">Corynebacterium stationis</name>
    <dbReference type="NCBI Taxonomy" id="1705"/>
    <lineage>
        <taxon>Bacteria</taxon>
        <taxon>Bacillati</taxon>
        <taxon>Actinomycetota</taxon>
        <taxon>Actinomycetes</taxon>
        <taxon>Mycobacteriales</taxon>
        <taxon>Corynebacteriaceae</taxon>
        <taxon>Corynebacterium</taxon>
    </lineage>
</organism>
<dbReference type="InterPro" id="IPR023753">
    <property type="entry name" value="FAD/NAD-binding_dom"/>
</dbReference>
<dbReference type="Proteomes" id="UP000076947">
    <property type="component" value="Unassembled WGS sequence"/>
</dbReference>
<protein>
    <submittedName>
        <fullName evidence="5">Thioredoxin reductase</fullName>
    </submittedName>
</protein>
<dbReference type="SUPFAM" id="SSF51905">
    <property type="entry name" value="FAD/NAD(P)-binding domain"/>
    <property type="match status" value="1"/>
</dbReference>
<accession>A0A177IS08</accession>
<dbReference type="Pfam" id="PF07992">
    <property type="entry name" value="Pyr_redox_2"/>
    <property type="match status" value="1"/>
</dbReference>